<evidence type="ECO:0000313" key="1">
    <source>
        <dbReference type="EMBL" id="SVC47236.1"/>
    </source>
</evidence>
<gene>
    <name evidence="1" type="ORF">METZ01_LOCUS300090</name>
</gene>
<organism evidence="1">
    <name type="scientific">marine metagenome</name>
    <dbReference type="NCBI Taxonomy" id="408172"/>
    <lineage>
        <taxon>unclassified sequences</taxon>
        <taxon>metagenomes</taxon>
        <taxon>ecological metagenomes</taxon>
    </lineage>
</organism>
<proteinExistence type="predicted"/>
<protein>
    <submittedName>
        <fullName evidence="1">Uncharacterized protein</fullName>
    </submittedName>
</protein>
<dbReference type="EMBL" id="UINC01093094">
    <property type="protein sequence ID" value="SVC47236.1"/>
    <property type="molecule type" value="Genomic_DNA"/>
</dbReference>
<dbReference type="AlphaFoldDB" id="A0A382MEQ1"/>
<sequence length="188" mass="22071">MYYSIYYKFSNFKKEYLVDGKIYYGWNSNQKALLKVEKDDEIFVFTGFNNGKKFNLYLLAILVSKKVSAGRKGKHGKYHLERNKSKTKFFTFDESKPITKLFQKLEFKNGIKPERYGQALQSFQEIIPKDANLIKGFSKELKTYREPAPKASNRLIKQDEFPITSHSWEVLSNSIAIKHLDKSAFHHH</sequence>
<name>A0A382MEQ1_9ZZZZ</name>
<feature type="non-terminal residue" evidence="1">
    <location>
        <position position="188"/>
    </location>
</feature>
<reference evidence="1" key="1">
    <citation type="submission" date="2018-05" db="EMBL/GenBank/DDBJ databases">
        <authorList>
            <person name="Lanie J.A."/>
            <person name="Ng W.-L."/>
            <person name="Kazmierczak K.M."/>
            <person name="Andrzejewski T.M."/>
            <person name="Davidsen T.M."/>
            <person name="Wayne K.J."/>
            <person name="Tettelin H."/>
            <person name="Glass J.I."/>
            <person name="Rusch D."/>
            <person name="Podicherti R."/>
            <person name="Tsui H.-C.T."/>
            <person name="Winkler M.E."/>
        </authorList>
    </citation>
    <scope>NUCLEOTIDE SEQUENCE</scope>
</reference>
<accession>A0A382MEQ1</accession>